<accession>A0A0L0CTB1</accession>
<organism evidence="2 3">
    <name type="scientific">Lucilia cuprina</name>
    <name type="common">Green bottle fly</name>
    <name type="synonym">Australian sheep blowfly</name>
    <dbReference type="NCBI Taxonomy" id="7375"/>
    <lineage>
        <taxon>Eukaryota</taxon>
        <taxon>Metazoa</taxon>
        <taxon>Ecdysozoa</taxon>
        <taxon>Arthropoda</taxon>
        <taxon>Hexapoda</taxon>
        <taxon>Insecta</taxon>
        <taxon>Pterygota</taxon>
        <taxon>Neoptera</taxon>
        <taxon>Endopterygota</taxon>
        <taxon>Diptera</taxon>
        <taxon>Brachycera</taxon>
        <taxon>Muscomorpha</taxon>
        <taxon>Oestroidea</taxon>
        <taxon>Calliphoridae</taxon>
        <taxon>Luciliinae</taxon>
        <taxon>Lucilia</taxon>
    </lineage>
</organism>
<proteinExistence type="predicted"/>
<dbReference type="EMBL" id="JRES01000044">
    <property type="protein sequence ID" value="KNC34634.1"/>
    <property type="molecule type" value="Genomic_DNA"/>
</dbReference>
<sequence length="167" mass="18093">METAVLSIVLTAPIATSGYPKKFNPKSNHQLAEIITTPIATLGYLKESNPKSKEVITNSLKLLCFGCVGGTGSFIAAAVVVASNDDAKTEHSKTNGTQGCKLHDQHKHSDSLLNKKSQSPYQLHNIICHFSPLSLHAGMQSSLMRLLTELNMISDHILYNNCDSDLS</sequence>
<name>A0A0L0CTB1_LUCCU</name>
<evidence type="ECO:0000313" key="2">
    <source>
        <dbReference type="EMBL" id="KNC34634.1"/>
    </source>
</evidence>
<evidence type="ECO:0000256" key="1">
    <source>
        <dbReference type="SAM" id="MobiDB-lite"/>
    </source>
</evidence>
<feature type="compositionally biased region" description="Basic and acidic residues" evidence="1">
    <location>
        <begin position="101"/>
        <end position="110"/>
    </location>
</feature>
<comment type="caution">
    <text evidence="2">The sequence shown here is derived from an EMBL/GenBank/DDBJ whole genome shotgun (WGS) entry which is preliminary data.</text>
</comment>
<evidence type="ECO:0000313" key="3">
    <source>
        <dbReference type="Proteomes" id="UP000037069"/>
    </source>
</evidence>
<gene>
    <name evidence="2" type="ORF">FF38_04763</name>
</gene>
<feature type="region of interest" description="Disordered" evidence="1">
    <location>
        <begin position="90"/>
        <end position="111"/>
    </location>
</feature>
<dbReference type="AlphaFoldDB" id="A0A0L0CTB1"/>
<reference evidence="2 3" key="1">
    <citation type="journal article" date="2015" name="Nat. Commun.">
        <title>Lucilia cuprina genome unlocks parasitic fly biology to underpin future interventions.</title>
        <authorList>
            <person name="Anstead C.A."/>
            <person name="Korhonen P.K."/>
            <person name="Young N.D."/>
            <person name="Hall R.S."/>
            <person name="Jex A.R."/>
            <person name="Murali S.C."/>
            <person name="Hughes D.S."/>
            <person name="Lee S.F."/>
            <person name="Perry T."/>
            <person name="Stroehlein A.J."/>
            <person name="Ansell B.R."/>
            <person name="Breugelmans B."/>
            <person name="Hofmann A."/>
            <person name="Qu J."/>
            <person name="Dugan S."/>
            <person name="Lee S.L."/>
            <person name="Chao H."/>
            <person name="Dinh H."/>
            <person name="Han Y."/>
            <person name="Doddapaneni H.V."/>
            <person name="Worley K.C."/>
            <person name="Muzny D.M."/>
            <person name="Ioannidis P."/>
            <person name="Waterhouse R.M."/>
            <person name="Zdobnov E.M."/>
            <person name="James P.J."/>
            <person name="Bagnall N.H."/>
            <person name="Kotze A.C."/>
            <person name="Gibbs R.A."/>
            <person name="Richards S."/>
            <person name="Batterham P."/>
            <person name="Gasser R.B."/>
        </authorList>
    </citation>
    <scope>NUCLEOTIDE SEQUENCE [LARGE SCALE GENOMIC DNA]</scope>
    <source>
        <strain evidence="2 3">LS</strain>
        <tissue evidence="2">Full body</tissue>
    </source>
</reference>
<keyword evidence="3" id="KW-1185">Reference proteome</keyword>
<protein>
    <submittedName>
        <fullName evidence="2">Uncharacterized protein</fullName>
    </submittedName>
</protein>
<dbReference type="Proteomes" id="UP000037069">
    <property type="component" value="Unassembled WGS sequence"/>
</dbReference>